<feature type="compositionally biased region" description="Acidic residues" evidence="2">
    <location>
        <begin position="125"/>
        <end position="137"/>
    </location>
</feature>
<dbReference type="HOGENOM" id="CLU_039352_2_0_1"/>
<protein>
    <recommendedName>
        <fullName evidence="3">THUMP domain-containing protein</fullName>
    </recommendedName>
</protein>
<dbReference type="Pfam" id="PF02926">
    <property type="entry name" value="THUMP"/>
    <property type="match status" value="1"/>
</dbReference>
<dbReference type="SUPFAM" id="SSF143437">
    <property type="entry name" value="THUMP domain-like"/>
    <property type="match status" value="1"/>
</dbReference>
<dbReference type="InterPro" id="IPR040183">
    <property type="entry name" value="THUMPD1-like"/>
</dbReference>
<sequence length="276" mass="31257">MYGIKPPVDASEAQAQSGDEAEDIETSIQKELDAMKESRKPKERRVFSPVAVAIECVFFMKTMKPVDPYQLVLRICRDAQECPSPKDRKCKYINRLTPVMDTDKATEKGIQRVARKVLSSFFSLNDEEKEEEDEDEEKMTAEGSDEKTEEVKEAAQTAEPVTEAQQAEASPACTYAIRHTLRNHTILKSEAVIKMIAGMVKPEHKVNLRTPDKVILVEIFQMFCGISVVDGKEWEELKRYNINALYDMTGEQKSGNPGKAAKEEAKEETKEETKEE</sequence>
<evidence type="ECO:0000256" key="1">
    <source>
        <dbReference type="PROSITE-ProRule" id="PRU00529"/>
    </source>
</evidence>
<dbReference type="InterPro" id="IPR004114">
    <property type="entry name" value="THUMP_dom"/>
</dbReference>
<evidence type="ECO:0000256" key="2">
    <source>
        <dbReference type="SAM" id="MobiDB-lite"/>
    </source>
</evidence>
<dbReference type="OMA" id="KRFCDQA"/>
<dbReference type="STRING" id="452589.G9NYK4"/>
<evidence type="ECO:0000259" key="3">
    <source>
        <dbReference type="PROSITE" id="PS51165"/>
    </source>
</evidence>
<dbReference type="PANTHER" id="PTHR13452">
    <property type="entry name" value="THUMP DOMAIN CONTAINING PROTEIN 1-RELATED"/>
    <property type="match status" value="1"/>
</dbReference>
<dbReference type="AlphaFoldDB" id="G9NYK4"/>
<feature type="region of interest" description="Disordered" evidence="2">
    <location>
        <begin position="249"/>
        <end position="276"/>
    </location>
</feature>
<keyword evidence="1" id="KW-0694">RNA-binding</keyword>
<comment type="caution">
    <text evidence="4">The sequence shown here is derived from an EMBL/GenBank/DDBJ whole genome shotgun (WGS) entry which is preliminary data.</text>
</comment>
<keyword evidence="5" id="KW-1185">Reference proteome</keyword>
<dbReference type="Proteomes" id="UP000005426">
    <property type="component" value="Unassembled WGS sequence"/>
</dbReference>
<accession>G9NYK4</accession>
<organism evidence="4 5">
    <name type="scientific">Hypocrea atroviridis (strain ATCC 20476 / IMI 206040)</name>
    <name type="common">Trichoderma atroviride</name>
    <dbReference type="NCBI Taxonomy" id="452589"/>
    <lineage>
        <taxon>Eukaryota</taxon>
        <taxon>Fungi</taxon>
        <taxon>Dikarya</taxon>
        <taxon>Ascomycota</taxon>
        <taxon>Pezizomycotina</taxon>
        <taxon>Sordariomycetes</taxon>
        <taxon>Hypocreomycetidae</taxon>
        <taxon>Hypocreales</taxon>
        <taxon>Hypocreaceae</taxon>
        <taxon>Trichoderma</taxon>
    </lineage>
</organism>
<gene>
    <name evidence="4" type="ORF">TRIATDRAFT_300156</name>
</gene>
<evidence type="ECO:0000313" key="4">
    <source>
        <dbReference type="EMBL" id="EHK43680.1"/>
    </source>
</evidence>
<feature type="domain" description="THUMP" evidence="3">
    <location>
        <begin position="112"/>
        <end position="230"/>
    </location>
</feature>
<dbReference type="OrthoDB" id="367221at2759"/>
<dbReference type="PANTHER" id="PTHR13452:SF10">
    <property type="entry name" value="THUMP DOMAIN-CONTAINING PROTEIN 1"/>
    <property type="match status" value="1"/>
</dbReference>
<dbReference type="EMBL" id="ABDG02000025">
    <property type="protein sequence ID" value="EHK43680.1"/>
    <property type="molecule type" value="Genomic_DNA"/>
</dbReference>
<dbReference type="GO" id="GO:0003723">
    <property type="term" value="F:RNA binding"/>
    <property type="evidence" value="ECO:0007669"/>
    <property type="project" value="UniProtKB-UniRule"/>
</dbReference>
<feature type="region of interest" description="Disordered" evidence="2">
    <location>
        <begin position="124"/>
        <end position="167"/>
    </location>
</feature>
<dbReference type="eggNOG" id="KOG3943">
    <property type="taxonomic scope" value="Eukaryota"/>
</dbReference>
<reference evidence="4 5" key="1">
    <citation type="journal article" date="2011" name="Genome Biol.">
        <title>Comparative genome sequence analysis underscores mycoparasitism as the ancestral life style of Trichoderma.</title>
        <authorList>
            <person name="Kubicek C.P."/>
            <person name="Herrera-Estrella A."/>
            <person name="Seidl-Seiboth V."/>
            <person name="Martinez D.A."/>
            <person name="Druzhinina I.S."/>
            <person name="Thon M."/>
            <person name="Zeilinger S."/>
            <person name="Casas-Flores S."/>
            <person name="Horwitz B.A."/>
            <person name="Mukherjee P.K."/>
            <person name="Mukherjee M."/>
            <person name="Kredics L."/>
            <person name="Alcaraz L.D."/>
            <person name="Aerts A."/>
            <person name="Antal Z."/>
            <person name="Atanasova L."/>
            <person name="Cervantes-Badillo M.G."/>
            <person name="Challacombe J."/>
            <person name="Chertkov O."/>
            <person name="McCluskey K."/>
            <person name="Coulpier F."/>
            <person name="Deshpande N."/>
            <person name="von Doehren H."/>
            <person name="Ebbole D.J."/>
            <person name="Esquivel-Naranjo E.U."/>
            <person name="Fekete E."/>
            <person name="Flipphi M."/>
            <person name="Glaser F."/>
            <person name="Gomez-Rodriguez E.Y."/>
            <person name="Gruber S."/>
            <person name="Han C."/>
            <person name="Henrissat B."/>
            <person name="Hermosa R."/>
            <person name="Hernandez-Onate M."/>
            <person name="Karaffa L."/>
            <person name="Kosti I."/>
            <person name="Le Crom S."/>
            <person name="Lindquist E."/>
            <person name="Lucas S."/>
            <person name="Luebeck M."/>
            <person name="Luebeck P.S."/>
            <person name="Margeot A."/>
            <person name="Metz B."/>
            <person name="Misra M."/>
            <person name="Nevalainen H."/>
            <person name="Omann M."/>
            <person name="Packer N."/>
            <person name="Perrone G."/>
            <person name="Uresti-Rivera E.E."/>
            <person name="Salamov A."/>
            <person name="Schmoll M."/>
            <person name="Seiboth B."/>
            <person name="Shapiro H."/>
            <person name="Sukno S."/>
            <person name="Tamayo-Ramos J.A."/>
            <person name="Tisch D."/>
            <person name="Wiest A."/>
            <person name="Wilkinson H.H."/>
            <person name="Zhang M."/>
            <person name="Coutinho P.M."/>
            <person name="Kenerley C.M."/>
            <person name="Monte E."/>
            <person name="Baker S.E."/>
            <person name="Grigoriev I.V."/>
        </authorList>
    </citation>
    <scope>NUCLEOTIDE SEQUENCE [LARGE SCALE GENOMIC DNA]</scope>
    <source>
        <strain evidence="5">ATCC 20476 / IMI 206040</strain>
    </source>
</reference>
<feature type="compositionally biased region" description="Basic and acidic residues" evidence="2">
    <location>
        <begin position="260"/>
        <end position="276"/>
    </location>
</feature>
<evidence type="ECO:0000313" key="5">
    <source>
        <dbReference type="Proteomes" id="UP000005426"/>
    </source>
</evidence>
<feature type="region of interest" description="Disordered" evidence="2">
    <location>
        <begin position="1"/>
        <end position="26"/>
    </location>
</feature>
<dbReference type="Gene3D" id="3.30.2300.10">
    <property type="entry name" value="THUMP superfamily"/>
    <property type="match status" value="1"/>
</dbReference>
<dbReference type="GO" id="GO:0006400">
    <property type="term" value="P:tRNA modification"/>
    <property type="evidence" value="ECO:0007669"/>
    <property type="project" value="InterPro"/>
</dbReference>
<proteinExistence type="predicted"/>
<feature type="compositionally biased region" description="Basic and acidic residues" evidence="2">
    <location>
        <begin position="138"/>
        <end position="153"/>
    </location>
</feature>
<name>G9NYK4_HYPAI</name>
<dbReference type="PROSITE" id="PS51165">
    <property type="entry name" value="THUMP"/>
    <property type="match status" value="1"/>
</dbReference>
<dbReference type="CDD" id="cd11717">
    <property type="entry name" value="THUMP_THUMPD1_like"/>
    <property type="match status" value="1"/>
</dbReference>